<dbReference type="KEGG" id="ahm:TL08_18025"/>
<dbReference type="RefSeq" id="WP_069850607.1">
    <property type="nucleotide sequence ID" value="NZ_CP014859.1"/>
</dbReference>
<dbReference type="AlphaFoldDB" id="A0AAC9HS72"/>
<dbReference type="GO" id="GO:0055070">
    <property type="term" value="P:copper ion homeostasis"/>
    <property type="evidence" value="ECO:0007669"/>
    <property type="project" value="InterPro"/>
</dbReference>
<dbReference type="Proteomes" id="UP000095210">
    <property type="component" value="Chromosome"/>
</dbReference>
<protein>
    <submittedName>
        <fullName evidence="2">DUF3186 family protein</fullName>
    </submittedName>
</protein>
<evidence type="ECO:0000256" key="1">
    <source>
        <dbReference type="SAM" id="MobiDB-lite"/>
    </source>
</evidence>
<organism evidence="2 3">
    <name type="scientific">Actinoalloteichus hymeniacidonis</name>
    <dbReference type="NCBI Taxonomy" id="340345"/>
    <lineage>
        <taxon>Bacteria</taxon>
        <taxon>Bacillati</taxon>
        <taxon>Actinomycetota</taxon>
        <taxon>Actinomycetes</taxon>
        <taxon>Pseudonocardiales</taxon>
        <taxon>Pseudonocardiaceae</taxon>
        <taxon>Actinoalloteichus</taxon>
    </lineage>
</organism>
<name>A0AAC9HS72_9PSEU</name>
<keyword evidence="3" id="KW-1185">Reference proteome</keyword>
<gene>
    <name evidence="2" type="ORF">TL08_18025</name>
</gene>
<accession>A0AAC9HS72</accession>
<dbReference type="InterPro" id="IPR021522">
    <property type="entry name" value="MctB"/>
</dbReference>
<reference evidence="3" key="1">
    <citation type="submission" date="2016-03" db="EMBL/GenBank/DDBJ databases">
        <title>Complete genome sequence of the type strain Actinoalloteichus hymeniacidonis DSM 45092.</title>
        <authorList>
            <person name="Schaffert L."/>
            <person name="Albersmeier A."/>
            <person name="Winkler A."/>
            <person name="Kalinowski J."/>
            <person name="Zotchev S."/>
            <person name="Ruckert C."/>
        </authorList>
    </citation>
    <scope>NUCLEOTIDE SEQUENCE [LARGE SCALE GENOMIC DNA]</scope>
    <source>
        <strain evidence="3">HPA177(T) (DSM 45092(T))</strain>
    </source>
</reference>
<evidence type="ECO:0000313" key="3">
    <source>
        <dbReference type="Proteomes" id="UP000095210"/>
    </source>
</evidence>
<sequence>MITLRYHIVAFAAMFLALAVGVVLGSTAISDRLLASMGTGSSAELPDRIAELEAEQAELTARAGQADTFAAEVAAGAVAGRLTGLSVTMVSTSAAESEDRDATRDLIVEAGGTVAGELALTDGFTDPARADQLRDLVRGVLPAGVQLPTAADPGTMAGGLLGALLLIDEETGQPQASPEEGAAALGGLIDGGFVQAGADASPAELVVVLDGGADDVGDRASVVARFAAQLDRAGAGAVLTGHRDAAARTGSIGHVRGDASAASILSTVDSLDRAEARIAVVLALGEQHAGGAGHYGFADGAAGLLPADPGLRTVVVDTPDESGGTPEETAAEDVDQTSLGGG</sequence>
<evidence type="ECO:0000313" key="2">
    <source>
        <dbReference type="EMBL" id="AOS64405.1"/>
    </source>
</evidence>
<dbReference type="GO" id="GO:0016020">
    <property type="term" value="C:membrane"/>
    <property type="evidence" value="ECO:0007669"/>
    <property type="project" value="InterPro"/>
</dbReference>
<proteinExistence type="predicted"/>
<feature type="region of interest" description="Disordered" evidence="1">
    <location>
        <begin position="317"/>
        <end position="342"/>
    </location>
</feature>
<dbReference type="EMBL" id="CP014859">
    <property type="protein sequence ID" value="AOS64405.1"/>
    <property type="molecule type" value="Genomic_DNA"/>
</dbReference>
<dbReference type="Pfam" id="PF11382">
    <property type="entry name" value="MctB"/>
    <property type="match status" value="1"/>
</dbReference>